<dbReference type="InterPro" id="IPR016181">
    <property type="entry name" value="Acyl_CoA_acyltransferase"/>
</dbReference>
<reference evidence="2 3" key="1">
    <citation type="submission" date="2019-03" db="EMBL/GenBank/DDBJ databases">
        <title>Deep-cultivation of Planctomycetes and their phenomic and genomic characterization uncovers novel biology.</title>
        <authorList>
            <person name="Wiegand S."/>
            <person name="Jogler M."/>
            <person name="Boedeker C."/>
            <person name="Pinto D."/>
            <person name="Vollmers J."/>
            <person name="Rivas-Marin E."/>
            <person name="Kohn T."/>
            <person name="Peeters S.H."/>
            <person name="Heuer A."/>
            <person name="Rast P."/>
            <person name="Oberbeckmann S."/>
            <person name="Bunk B."/>
            <person name="Jeske O."/>
            <person name="Meyerdierks A."/>
            <person name="Storesund J.E."/>
            <person name="Kallscheuer N."/>
            <person name="Luecker S."/>
            <person name="Lage O.M."/>
            <person name="Pohl T."/>
            <person name="Merkel B.J."/>
            <person name="Hornburger P."/>
            <person name="Mueller R.-W."/>
            <person name="Bruemmer F."/>
            <person name="Labrenz M."/>
            <person name="Spormann A.M."/>
            <person name="Op den Camp H."/>
            <person name="Overmann J."/>
            <person name="Amann R."/>
            <person name="Jetten M.S.M."/>
            <person name="Mascher T."/>
            <person name="Medema M.H."/>
            <person name="Devos D.P."/>
            <person name="Kaster A.-K."/>
            <person name="Ovreas L."/>
            <person name="Rohde M."/>
            <person name="Galperin M.Y."/>
            <person name="Jogler C."/>
        </authorList>
    </citation>
    <scope>NUCLEOTIDE SEQUENCE [LARGE SCALE GENOMIC DNA]</scope>
    <source>
        <strain evidence="2 3">Enr10</strain>
    </source>
</reference>
<dbReference type="EMBL" id="CP037421">
    <property type="protein sequence ID" value="QDT27920.1"/>
    <property type="molecule type" value="Genomic_DNA"/>
</dbReference>
<protein>
    <recommendedName>
        <fullName evidence="1">BioF2-like acetyltransferase domain-containing protein</fullName>
    </recommendedName>
</protein>
<gene>
    <name evidence="2" type="ORF">Enr10x_32560</name>
</gene>
<proteinExistence type="predicted"/>
<feature type="domain" description="BioF2-like acetyltransferase" evidence="1">
    <location>
        <begin position="214"/>
        <end position="355"/>
    </location>
</feature>
<evidence type="ECO:0000313" key="2">
    <source>
        <dbReference type="EMBL" id="QDT27920.1"/>
    </source>
</evidence>
<dbReference type="AlphaFoldDB" id="A0A517Q8H5"/>
<name>A0A517Q8H5_9PLAN</name>
<dbReference type="InterPro" id="IPR038740">
    <property type="entry name" value="BioF2-like_GNAT_dom"/>
</dbReference>
<dbReference type="Proteomes" id="UP000315647">
    <property type="component" value="Chromosome"/>
</dbReference>
<sequence length="418" mass="48177">MSMNITCQQYDLSLDPDIRQAAPYEDLQICFYALRSAELNSLSKLYQDWLTLFENDPHSDLKQHPDYLAHLLPQLQASFPDRPSYLMLCRQQGIPVAAGICCPKDISTKTLRGIGPACQLRGYFLSGNGFLLQEDFQDNETFLAFLLDTTLKFCQRQQATFLFLEDVFIDSPLKHGLDQIEGDCLTYSHTGFQPRSLIRFPNNPADYWNQFRSRSRRKHRKTIRNNSQLELVRVTEPDQVADFLSAAHQVSLNTWQTQRLGLRVKNNDKELNELLFLALHGALRSYLLMDGDRPVAFKVSSQHRGTFHDLEFGYDLDYARQSPGETLLLLILEDLTQHDSPRRYDFGEGDAMYKQRFSSEITQSGSVVLFPKTVKNRSLLCYLNSSSLLDRSVRKILKASGFYTALRQLVRYRKLSSR</sequence>
<keyword evidence="3" id="KW-1185">Reference proteome</keyword>
<dbReference type="Pfam" id="PF13480">
    <property type="entry name" value="Acetyltransf_6"/>
    <property type="match status" value="1"/>
</dbReference>
<dbReference type="Gene3D" id="3.40.630.30">
    <property type="match status" value="1"/>
</dbReference>
<evidence type="ECO:0000259" key="1">
    <source>
        <dbReference type="Pfam" id="PF13480"/>
    </source>
</evidence>
<accession>A0A517Q8H5</accession>
<dbReference type="SUPFAM" id="SSF55729">
    <property type="entry name" value="Acyl-CoA N-acyltransferases (Nat)"/>
    <property type="match status" value="1"/>
</dbReference>
<organism evidence="2 3">
    <name type="scientific">Gimesia panareensis</name>
    <dbReference type="NCBI Taxonomy" id="2527978"/>
    <lineage>
        <taxon>Bacteria</taxon>
        <taxon>Pseudomonadati</taxon>
        <taxon>Planctomycetota</taxon>
        <taxon>Planctomycetia</taxon>
        <taxon>Planctomycetales</taxon>
        <taxon>Planctomycetaceae</taxon>
        <taxon>Gimesia</taxon>
    </lineage>
</organism>
<evidence type="ECO:0000313" key="3">
    <source>
        <dbReference type="Proteomes" id="UP000315647"/>
    </source>
</evidence>
<dbReference type="RefSeq" id="WP_145450632.1">
    <property type="nucleotide sequence ID" value="NZ_CP037421.1"/>
</dbReference>